<dbReference type="SUPFAM" id="SSF56322">
    <property type="entry name" value="ADC synthase"/>
    <property type="match status" value="1"/>
</dbReference>
<dbReference type="PROSITE" id="PS51273">
    <property type="entry name" value="GATASE_TYPE_1"/>
    <property type="match status" value="1"/>
</dbReference>
<dbReference type="InterPro" id="IPR005801">
    <property type="entry name" value="ADC_synthase"/>
</dbReference>
<dbReference type="Pfam" id="PF00425">
    <property type="entry name" value="Chorismate_bind"/>
    <property type="match status" value="2"/>
</dbReference>
<reference evidence="14" key="1">
    <citation type="journal article" date="2021" name="Nat. Commun.">
        <title>Genetic determinants of endophytism in the Arabidopsis root mycobiome.</title>
        <authorList>
            <person name="Mesny F."/>
            <person name="Miyauchi S."/>
            <person name="Thiergart T."/>
            <person name="Pickel B."/>
            <person name="Atanasova L."/>
            <person name="Karlsson M."/>
            <person name="Huettel B."/>
            <person name="Barry K.W."/>
            <person name="Haridas S."/>
            <person name="Chen C."/>
            <person name="Bauer D."/>
            <person name="Andreopoulos W."/>
            <person name="Pangilinan J."/>
            <person name="LaButti K."/>
            <person name="Riley R."/>
            <person name="Lipzen A."/>
            <person name="Clum A."/>
            <person name="Drula E."/>
            <person name="Henrissat B."/>
            <person name="Kohler A."/>
            <person name="Grigoriev I.V."/>
            <person name="Martin F.M."/>
            <person name="Hacquard S."/>
        </authorList>
    </citation>
    <scope>NUCLEOTIDE SEQUENCE</scope>
    <source>
        <strain evidence="14">MPI-SDFR-AT-0120</strain>
    </source>
</reference>
<comment type="catalytic activity">
    <reaction evidence="1">
        <text>chorismate + L-glutamine = 4-amino-4-deoxychorismate + L-glutamate</text>
        <dbReference type="Rhea" id="RHEA:11672"/>
        <dbReference type="ChEBI" id="CHEBI:29748"/>
        <dbReference type="ChEBI" id="CHEBI:29985"/>
        <dbReference type="ChEBI" id="CHEBI:58359"/>
        <dbReference type="ChEBI" id="CHEBI:58406"/>
        <dbReference type="EC" id="2.6.1.85"/>
    </reaction>
</comment>
<evidence type="ECO:0000256" key="8">
    <source>
        <dbReference type="ARBA" id="ARBA00022962"/>
    </source>
</evidence>
<dbReference type="SUPFAM" id="SSF52317">
    <property type="entry name" value="Class I glutamine amidotransferase-like"/>
    <property type="match status" value="1"/>
</dbReference>
<dbReference type="Gene3D" id="1.20.1250.20">
    <property type="entry name" value="MFS general substrate transporter like domains"/>
    <property type="match status" value="1"/>
</dbReference>
<feature type="compositionally biased region" description="Basic and acidic residues" evidence="11">
    <location>
        <begin position="462"/>
        <end position="473"/>
    </location>
</feature>
<dbReference type="GO" id="GO:0046656">
    <property type="term" value="P:folic acid biosynthetic process"/>
    <property type="evidence" value="ECO:0007669"/>
    <property type="project" value="UniProtKB-KW"/>
</dbReference>
<dbReference type="InterPro" id="IPR011701">
    <property type="entry name" value="MFS"/>
</dbReference>
<comment type="similarity">
    <text evidence="4">In the C-terminal section; belongs to the anthranilate synthase component I family.</text>
</comment>
<dbReference type="Gene3D" id="3.60.120.10">
    <property type="entry name" value="Anthranilate synthase"/>
    <property type="match status" value="1"/>
</dbReference>
<dbReference type="GO" id="GO:0005737">
    <property type="term" value="C:cytoplasm"/>
    <property type="evidence" value="ECO:0007669"/>
    <property type="project" value="TreeGrafter"/>
</dbReference>
<evidence type="ECO:0000256" key="7">
    <source>
        <dbReference type="ARBA" id="ARBA00022909"/>
    </source>
</evidence>
<dbReference type="InterPro" id="IPR015890">
    <property type="entry name" value="Chorismate_C"/>
</dbReference>
<organism evidence="14 15">
    <name type="scientific">Paraphoma chrysanthemicola</name>
    <dbReference type="NCBI Taxonomy" id="798071"/>
    <lineage>
        <taxon>Eukaryota</taxon>
        <taxon>Fungi</taxon>
        <taxon>Dikarya</taxon>
        <taxon>Ascomycota</taxon>
        <taxon>Pezizomycotina</taxon>
        <taxon>Dothideomycetes</taxon>
        <taxon>Pleosporomycetidae</taxon>
        <taxon>Pleosporales</taxon>
        <taxon>Pleosporineae</taxon>
        <taxon>Phaeosphaeriaceae</taxon>
        <taxon>Paraphoma</taxon>
    </lineage>
</organism>
<accession>A0A8K0W041</accession>
<feature type="transmembrane region" description="Helical" evidence="12">
    <location>
        <begin position="117"/>
        <end position="138"/>
    </location>
</feature>
<evidence type="ECO:0000256" key="5">
    <source>
        <dbReference type="ARBA" id="ARBA00013139"/>
    </source>
</evidence>
<dbReference type="InterPro" id="IPR029062">
    <property type="entry name" value="Class_I_gatase-like"/>
</dbReference>
<feature type="compositionally biased region" description="Polar residues" evidence="11">
    <location>
        <begin position="228"/>
        <end position="247"/>
    </location>
</feature>
<dbReference type="Pfam" id="PF07690">
    <property type="entry name" value="MFS_1"/>
    <property type="match status" value="2"/>
</dbReference>
<keyword evidence="7" id="KW-0289">Folate biosynthesis</keyword>
<keyword evidence="12" id="KW-1133">Transmembrane helix</keyword>
<evidence type="ECO:0000256" key="3">
    <source>
        <dbReference type="ARBA" id="ARBA00005009"/>
    </source>
</evidence>
<evidence type="ECO:0000256" key="10">
    <source>
        <dbReference type="ARBA" id="ARBA00031904"/>
    </source>
</evidence>
<keyword evidence="8" id="KW-0315">Glutamine amidotransferase</keyword>
<dbReference type="Gene3D" id="3.40.50.880">
    <property type="match status" value="1"/>
</dbReference>
<keyword evidence="15" id="KW-1185">Reference proteome</keyword>
<feature type="transmembrane region" description="Helical" evidence="12">
    <location>
        <begin position="279"/>
        <end position="305"/>
    </location>
</feature>
<dbReference type="InterPro" id="IPR020846">
    <property type="entry name" value="MFS_dom"/>
</dbReference>
<comment type="subcellular location">
    <subcellularLocation>
        <location evidence="2">Membrane</location>
        <topology evidence="2">Multi-pass membrane protein</topology>
    </subcellularLocation>
</comment>
<sequence length="2250" mass="250369">MSSPNGPRRMMRWLANELGLGTMRHAGKDVYIIILARYVRLFAYGAVALILALYFQESGFSDEHIGLFMTLTLLGDVFISLLLTLVADSVGRRTILLFGALAMATSGAIFATTSNYIALLMAAIIGVISPSGNEIGPFRAVEESTLAHLVPEAQRSDVYTWYVVLAVLGTSTGLAVGGQAVDHLQARDGWTDLDAYRAIFWVYTGVGCLKAIMVLFLSRHCEHANHKSNQLKASNETEPLLNGNNAANGHDSDVQPEPTKRPKKLWYSISTISKPSRAVLFKLCSLFFFDSLGSGMVPFSLINYYMERKFDLPKGKLGGIMSATWFVSTIGNVFASSLAKRLGLIQAMVATHLPSSVFLALLPIPDALPLTICLLVGRSVLNSMDQAPRSAFLSLIVLPEERTAVMGVVNILKTLAQSAGPTVTGILAGRDHFWVAFIVAGSLKAAYDLMLLVFFGGRVQPRKDESGDDRNEEASSSASDVAEGTEQGEVAKSVSFRNRSQRGHPSLSRSRVSVVWIRGARISSGWACQHFTTFRLRSYQPMAPAILTQRPKILFLDAYDSFSNNIVALVEQNLDADVVKVFIDESSFIDSVGAHDAEAFRAYLKNFDAAIAGPGPGWAKCDQDVGLMKELWKLQEEDILPVLGICLGFQSLCLESGAEIERLHEPKHGIISSILHKGQSIFRDVAKLEATQYHSLEVKLNHQIQTKRAVRYPAQLWEPTETCPQLEPLAWDFDCEHNGAVLMGVKHVQKPFWGVQFHPESICTNAEGTRIIRNWWEDAQAWQRKRLFRHISPKTSLSTQPSEPVTFNDVRRELGFYGAKRRLTFSHETFSTTLDSETIAPHELASLVAHGDGQTLPDLPPSVVHCATTGSGRLTVADVCELLDIPRHEAIVLESGLQSNLLPMSVGTGRYSIVGLVIPGETLRLHYYAGTRVMQLRDGEDNVHTEWTVSEPWSYVREVMKSLKPSTPPKTLTWAPFWGGLMGYASYEAGLETIGMKVEEEAGFPDVCFAYITRSIVFDHQVKKVYVQSIRGSHDHEWVEEMQEKIYEAAAYKSLESSPSATPLPKRDPFEEHGPMHMYINSCVQVMPSADDYCGRVRSCQVAIADGQSYELCLTTRNEIRARKSVACRISQSEDNEHSWNLYKRLTGQNPAPFSAYMRMHNVHILSSSPERYISWDRTQTAQCRPIKGTVQKKPGVTPEMAQAILSSSKERAENLMIVDLTRHQLHGVYGSENVRVSQLMEVEEYETLWQLVSVVDAVPSGIYKPSSPEEWEEPAERISSGKQKVPYLGFQAFVESLPPGSMTGAPKKRSCEILQKQEDGVRRGIYSGVLGYFDVGGGGDFSVVIRTAIKIDGSETDKEDVWRIGAGGAVTSQSTPEGEFEEMLAKFQSTARAFKHQPTPKPAPRNKRVEIIEPDDPEFAELLANMRGGEEMSLDDAQMMLRAVEAELRRRTGARTLVNMTSEAPDPRTFQSWEDAFQYPIPVVRQLEQQLRNNANDNREKLRSLVGTSYRNLLDTAETIIDMEVQMDQVEAQLATVGRRCNPRGLERITNNAIKMDTHTRSRDVERYTFASQLSVLRNAPIVMARLMKSEGSYLLIAKILVIARLLHKALGQSKNKPPIVDQLWEKLLSMRRKLLRRIDKRLASTAGEIASLVESMCAYALVTTSAPSDVLQHFHKVRMDKIASELKRGGQELAEHGISALKLCIQTCLDTQTIFPRRLAEGLTKLKAHPLIQDPDVRGLYELNLDVHDRWIGDEARNYTPWPRHDELQRPEAEKILHRWSKEAIATFLKGIKNALHGEDRLKEVAHLRQELIETWILSGSRMAGVKSTNVLDDLRDTMNEKLESIVQGRTGGLKGVVTELETQLGGQVESRTSSPSLWSTTAISADLSNGAQKFKTTILNTYQGRDESVTALTSAFDRWMDSVLEVRGIVKSMKEARWDDTFADDVDDDSDDDLGESKQTLLSDDDPRLLEEITQEALGETLRSLGSSFAKIVEQVNKDAPGQSVQKAVFILRVVREIGDRIPRLKLHEKSTPLSLPFSPETLHALYITLTAHVASPTIEAYKTSLVSSSKVKTNSHILWEGNPALPSQPSPSAFRLMKELNKSMSSIGSDLWAPANVTVLKERVAKDVGSIWEEHVDAIKTIAATEATGENEVEDNKSTTNGDTKVETTTLVLADTRELKERQLKQLLFDALYINRFVAKQDATEALVDLLKKAELAELDEATLNRLKKNAADYAKKTYLLFALLA</sequence>
<dbReference type="PROSITE" id="PS50850">
    <property type="entry name" value="MFS"/>
    <property type="match status" value="1"/>
</dbReference>
<dbReference type="Pfam" id="PF08700">
    <property type="entry name" value="VPS51_Exo84_N"/>
    <property type="match status" value="1"/>
</dbReference>
<dbReference type="GO" id="GO:0008153">
    <property type="term" value="P:4-aminobenzoate biosynthetic process"/>
    <property type="evidence" value="ECO:0007669"/>
    <property type="project" value="TreeGrafter"/>
</dbReference>
<evidence type="ECO:0000256" key="11">
    <source>
        <dbReference type="SAM" id="MobiDB-lite"/>
    </source>
</evidence>
<dbReference type="EMBL" id="JAGMVJ010000006">
    <property type="protein sequence ID" value="KAH7089509.1"/>
    <property type="molecule type" value="Genomic_DNA"/>
</dbReference>
<dbReference type="InterPro" id="IPR006221">
    <property type="entry name" value="TrpG/PapA_dom"/>
</dbReference>
<dbReference type="InterPro" id="IPR036259">
    <property type="entry name" value="MFS_trans_sf"/>
</dbReference>
<dbReference type="Proteomes" id="UP000813461">
    <property type="component" value="Unassembled WGS sequence"/>
</dbReference>
<evidence type="ECO:0000256" key="1">
    <source>
        <dbReference type="ARBA" id="ARBA00001000"/>
    </source>
</evidence>
<dbReference type="GO" id="GO:0016020">
    <property type="term" value="C:membrane"/>
    <property type="evidence" value="ECO:0007669"/>
    <property type="project" value="UniProtKB-SubCell"/>
</dbReference>
<dbReference type="PANTHER" id="PTHR11236:SF18">
    <property type="entry name" value="AMINODEOXYCHORISMATE SYNTHASE"/>
    <property type="match status" value="1"/>
</dbReference>
<feature type="transmembrane region" description="Helical" evidence="12">
    <location>
        <begin position="67"/>
        <end position="87"/>
    </location>
</feature>
<feature type="transmembrane region" description="Helical" evidence="12">
    <location>
        <begin position="94"/>
        <end position="111"/>
    </location>
</feature>
<feature type="transmembrane region" description="Helical" evidence="12">
    <location>
        <begin position="317"/>
        <end position="335"/>
    </location>
</feature>
<evidence type="ECO:0000256" key="6">
    <source>
        <dbReference type="ARBA" id="ARBA00022679"/>
    </source>
</evidence>
<evidence type="ECO:0000313" key="14">
    <source>
        <dbReference type="EMBL" id="KAH7089509.1"/>
    </source>
</evidence>
<dbReference type="PANTHER" id="PTHR11236">
    <property type="entry name" value="AMINOBENZOATE/ANTHRANILATE SYNTHASE"/>
    <property type="match status" value="1"/>
</dbReference>
<dbReference type="InterPro" id="IPR006805">
    <property type="entry name" value="Anth_synth_I_N"/>
</dbReference>
<evidence type="ECO:0000256" key="9">
    <source>
        <dbReference type="ARBA" id="ARBA00031329"/>
    </source>
</evidence>
<evidence type="ECO:0000313" key="15">
    <source>
        <dbReference type="Proteomes" id="UP000813461"/>
    </source>
</evidence>
<feature type="domain" description="Major facilitator superfamily (MFS) profile" evidence="13">
    <location>
        <begin position="29"/>
        <end position="459"/>
    </location>
</feature>
<feature type="transmembrane region" description="Helical" evidence="12">
    <location>
        <begin position="198"/>
        <end position="217"/>
    </location>
</feature>
<gene>
    <name evidence="14" type="ORF">FB567DRAFT_568398</name>
</gene>
<evidence type="ECO:0000256" key="2">
    <source>
        <dbReference type="ARBA" id="ARBA00004141"/>
    </source>
</evidence>
<dbReference type="Pfam" id="PF04715">
    <property type="entry name" value="Anth_synt_I_N"/>
    <property type="match status" value="1"/>
</dbReference>
<dbReference type="OrthoDB" id="64220at2759"/>
<dbReference type="SUPFAM" id="SSF103473">
    <property type="entry name" value="MFS general substrate transporter"/>
    <property type="match status" value="1"/>
</dbReference>
<evidence type="ECO:0000256" key="4">
    <source>
        <dbReference type="ARBA" id="ARBA00005970"/>
    </source>
</evidence>
<comment type="caution">
    <text evidence="14">The sequence shown here is derived from an EMBL/GenBank/DDBJ whole genome shotgun (WGS) entry which is preliminary data.</text>
</comment>
<dbReference type="CDD" id="cd17325">
    <property type="entry name" value="MFS_MdtG_SLC18_like"/>
    <property type="match status" value="1"/>
</dbReference>
<feature type="region of interest" description="Disordered" evidence="11">
    <location>
        <begin position="228"/>
        <end position="260"/>
    </location>
</feature>
<dbReference type="CDD" id="cd01743">
    <property type="entry name" value="GATase1_Anthranilate_Synthase"/>
    <property type="match status" value="1"/>
</dbReference>
<name>A0A8K0W041_9PLEO</name>
<feature type="region of interest" description="Disordered" evidence="11">
    <location>
        <begin position="462"/>
        <end position="505"/>
    </location>
</feature>
<keyword evidence="12" id="KW-0812">Transmembrane</keyword>
<evidence type="ECO:0000259" key="13">
    <source>
        <dbReference type="PROSITE" id="PS50850"/>
    </source>
</evidence>
<dbReference type="GO" id="GO:0022857">
    <property type="term" value="F:transmembrane transporter activity"/>
    <property type="evidence" value="ECO:0007669"/>
    <property type="project" value="InterPro"/>
</dbReference>
<dbReference type="Pfam" id="PF00117">
    <property type="entry name" value="GATase"/>
    <property type="match status" value="1"/>
</dbReference>
<keyword evidence="12" id="KW-0472">Membrane</keyword>
<dbReference type="UniPathway" id="UPA00077">
    <property type="reaction ID" value="UER00149"/>
</dbReference>
<dbReference type="InterPro" id="IPR017926">
    <property type="entry name" value="GATASE"/>
</dbReference>
<keyword evidence="6" id="KW-0808">Transferase</keyword>
<dbReference type="GO" id="GO:0000162">
    <property type="term" value="P:L-tryptophan biosynthetic process"/>
    <property type="evidence" value="ECO:0007669"/>
    <property type="project" value="TreeGrafter"/>
</dbReference>
<feature type="transmembrane region" description="Helical" evidence="12">
    <location>
        <begin position="30"/>
        <end position="55"/>
    </location>
</feature>
<protein>
    <recommendedName>
        <fullName evidence="5">aminodeoxychorismate synthase</fullName>
        <ecNumber evidence="5">2.6.1.85</ecNumber>
    </recommendedName>
    <alternativeName>
        <fullName evidence="9">Para-aminobenzoate synthase</fullName>
    </alternativeName>
    <alternativeName>
        <fullName evidence="10">p-aminobenzoic acid synthase</fullName>
    </alternativeName>
</protein>
<comment type="pathway">
    <text evidence="3">Cofactor biosynthesis; tetrahydrofolate biosynthesis; 4-aminobenzoate from chorismate: step 1/2.</text>
</comment>
<evidence type="ECO:0000256" key="12">
    <source>
        <dbReference type="SAM" id="Phobius"/>
    </source>
</evidence>
<dbReference type="EC" id="2.6.1.85" evidence="5"/>
<feature type="transmembrane region" description="Helical" evidence="12">
    <location>
        <begin position="159"/>
        <end position="178"/>
    </location>
</feature>
<dbReference type="GO" id="GO:0046820">
    <property type="term" value="F:4-amino-4-deoxychorismate synthase activity"/>
    <property type="evidence" value="ECO:0007669"/>
    <property type="project" value="UniProtKB-EC"/>
</dbReference>
<dbReference type="GO" id="GO:0046654">
    <property type="term" value="P:tetrahydrofolate biosynthetic process"/>
    <property type="evidence" value="ECO:0007669"/>
    <property type="project" value="UniProtKB-UniPathway"/>
</dbReference>
<dbReference type="InterPro" id="IPR019999">
    <property type="entry name" value="Anth_synth_I-like"/>
</dbReference>
<proteinExistence type="inferred from homology"/>